<dbReference type="InterPro" id="IPR008969">
    <property type="entry name" value="CarboxyPept-like_regulatory"/>
</dbReference>
<dbReference type="SMART" id="SM00965">
    <property type="entry name" value="STN"/>
    <property type="match status" value="1"/>
</dbReference>
<dbReference type="FunFam" id="2.170.130.10:FF:000003">
    <property type="entry name" value="SusC/RagA family TonB-linked outer membrane protein"/>
    <property type="match status" value="1"/>
</dbReference>
<evidence type="ECO:0000259" key="9">
    <source>
        <dbReference type="SMART" id="SM00965"/>
    </source>
</evidence>
<dbReference type="eggNOG" id="COG1629">
    <property type="taxonomic scope" value="Bacteria"/>
</dbReference>
<dbReference type="NCBIfam" id="TIGR04056">
    <property type="entry name" value="OMP_RagA_SusC"/>
    <property type="match status" value="1"/>
</dbReference>
<dbReference type="InterPro" id="IPR039426">
    <property type="entry name" value="TonB-dep_rcpt-like"/>
</dbReference>
<accession>W0ESU5</accession>
<dbReference type="HOGENOM" id="CLU_004317_0_2_10"/>
<dbReference type="InterPro" id="IPR037066">
    <property type="entry name" value="Plug_dom_sf"/>
</dbReference>
<dbReference type="InterPro" id="IPR036942">
    <property type="entry name" value="Beta-barrel_TonB_sf"/>
</dbReference>
<organism evidence="10 11">
    <name type="scientific">Barnesiella viscericola DSM 18177</name>
    <dbReference type="NCBI Taxonomy" id="880074"/>
    <lineage>
        <taxon>Bacteria</taxon>
        <taxon>Pseudomonadati</taxon>
        <taxon>Bacteroidota</taxon>
        <taxon>Bacteroidia</taxon>
        <taxon>Bacteroidales</taxon>
        <taxon>Barnesiellaceae</taxon>
        <taxon>Barnesiella</taxon>
    </lineage>
</organism>
<dbReference type="Gene3D" id="2.60.40.1120">
    <property type="entry name" value="Carboxypeptidase-like, regulatory domain"/>
    <property type="match status" value="1"/>
</dbReference>
<dbReference type="EMBL" id="CP007034">
    <property type="protein sequence ID" value="AHF12623.1"/>
    <property type="molecule type" value="Genomic_DNA"/>
</dbReference>
<evidence type="ECO:0000256" key="6">
    <source>
        <dbReference type="ARBA" id="ARBA00023237"/>
    </source>
</evidence>
<dbReference type="InterPro" id="IPR023996">
    <property type="entry name" value="TonB-dep_OMP_SusC/RagA"/>
</dbReference>
<keyword evidence="2 7" id="KW-0813">Transport</keyword>
<evidence type="ECO:0000256" key="3">
    <source>
        <dbReference type="ARBA" id="ARBA00022452"/>
    </source>
</evidence>
<evidence type="ECO:0000256" key="2">
    <source>
        <dbReference type="ARBA" id="ARBA00022448"/>
    </source>
</evidence>
<dbReference type="STRING" id="880074.BARVI_07440"/>
<dbReference type="PATRIC" id="fig|880074.11.peg.1549"/>
<evidence type="ECO:0000256" key="5">
    <source>
        <dbReference type="ARBA" id="ARBA00023136"/>
    </source>
</evidence>
<keyword evidence="6 7" id="KW-0998">Cell outer membrane</keyword>
<comment type="subcellular location">
    <subcellularLocation>
        <location evidence="1 7">Cell outer membrane</location>
        <topology evidence="1 7">Multi-pass membrane protein</topology>
    </subcellularLocation>
</comment>
<dbReference type="Proteomes" id="UP000018901">
    <property type="component" value="Chromosome"/>
</dbReference>
<evidence type="ECO:0000256" key="7">
    <source>
        <dbReference type="PROSITE-ProRule" id="PRU01360"/>
    </source>
</evidence>
<keyword evidence="3 7" id="KW-1134">Transmembrane beta strand</keyword>
<feature type="chain" id="PRO_5004787885" evidence="8">
    <location>
        <begin position="30"/>
        <end position="1137"/>
    </location>
</feature>
<dbReference type="InterPro" id="IPR011662">
    <property type="entry name" value="Secretin/TonB_short_N"/>
</dbReference>
<dbReference type="Gene3D" id="3.55.50.30">
    <property type="match status" value="1"/>
</dbReference>
<name>W0ESU5_9BACT</name>
<dbReference type="GeneID" id="90529241"/>
<dbReference type="RefSeq" id="WP_025278584.1">
    <property type="nucleotide sequence ID" value="NZ_CP007034.1"/>
</dbReference>
<dbReference type="eggNOG" id="COG4771">
    <property type="taxonomic scope" value="Bacteria"/>
</dbReference>
<dbReference type="GO" id="GO:0009279">
    <property type="term" value="C:cell outer membrane"/>
    <property type="evidence" value="ECO:0007669"/>
    <property type="project" value="UniProtKB-SubCell"/>
</dbReference>
<gene>
    <name evidence="10" type="ORF">BARVI_07440</name>
</gene>
<dbReference type="OrthoDB" id="9768177at2"/>
<proteinExistence type="inferred from homology"/>
<evidence type="ECO:0000313" key="11">
    <source>
        <dbReference type="Proteomes" id="UP000018901"/>
    </source>
</evidence>
<evidence type="ECO:0000313" key="10">
    <source>
        <dbReference type="EMBL" id="AHF12623.1"/>
    </source>
</evidence>
<protein>
    <submittedName>
        <fullName evidence="10">TonB-linked outer membrane protein</fullName>
    </submittedName>
</protein>
<dbReference type="InterPro" id="IPR012910">
    <property type="entry name" value="Plug_dom"/>
</dbReference>
<dbReference type="Pfam" id="PF07715">
    <property type="entry name" value="Plug"/>
    <property type="match status" value="1"/>
</dbReference>
<feature type="domain" description="Secretin/TonB short N-terminal" evidence="9">
    <location>
        <begin position="56"/>
        <end position="107"/>
    </location>
</feature>
<dbReference type="Gene3D" id="2.40.170.20">
    <property type="entry name" value="TonB-dependent receptor, beta-barrel domain"/>
    <property type="match status" value="1"/>
</dbReference>
<sequence length="1137" mass="126577">MLEKYIFPYIRKWCMVGGLCLAFPWVAFAQQQKVTLNIQHVTLEQAMEQIKKQASVNVAYSKEFVNPDKPVSLKVNDVTLQAALTQLFEGTNIGFRFLDNSVLLYNRDKQQGSTGKSTTGKSSKSLSVNGTVVDRLTGEPIIGASVVIEGLSKGTSTDVDGKYAINVPEGSTLKFSYVGYKDEKKTVQKAGTVNVDMAESSVSLNDVVVVGYGVQKKINVTGAVSMIKGDELESRPVTSAAAALQGELPGVSVTHASGQPGAATSIVIRGVSTINSETSPLILIDGVAGGDLDLLNPGDIESISVLKDAASAAIYGARAANGVILVTTKSGVNEKAKLTYSGYAGWQSPTRLPRLVNGRDYMTLSNEAMVAAGFSAPYDQTAFEKYDSGRYPNDYSNTDWIGEVYKKSAFQTNHNLSIRGGTAKSGYFISYGYLNQEGLVVGDAFNSHRHNARMSVNTEVFDRIKITGNMSYVDFFRSEAGYSGTSGVFRLAQRISPLLPVKWQQENPDGTWSDTEWYSFGMVRNPVDVAYNSGTEERQTRTFNGIVGADIRIIDQLHLTGQYAANYYSRETNEYNPAMYQYYQDGTPSSGNENLRNYVSQSQYNYLTQTAQATLKYNQTFAQKHEVSALLGFSQEWENRSTLTASRKNILLDGIYVLDAGTEDITNGGIKQSWALRSYFGRVNYAYDNKYLFEANLRIDGTSRFAKENRWGYFPSFSAGWNFARENFFEWAQSVLTGGKIRASWGELGNQNISSNYYPYLTPIERVDKTYPIGGTNNVGFQQTKLGNKNIKWETIRMLNVGIDLSFFDNRLSTTFDWYKKNNIDALVQPIYPTLVGISGSANLPFENMGEIENKGWEWWIQWRDRIDQVKYSVAFNLSDSRNKIIDLGASEPSLGNYIRREGDPIDAYYGYLTDGLAQIDDFGGVDSDGRYINPKFAIPKAAEAITQPGDIKYRDISGPNGVPDGVIDDNDKVVFGDKDPHYAFSLKGSVEWKGFDFSFYLQGIGQVNGYLSDEARHCFINDYSVPKVEHLDRWTPSNPGATYPRMYQSQTHNLLFSDYWLEDASYLRLKNVQLGYSLPKKWLNPCKLEHVRVYVSADNLLTFSNYFGAYDPEVRTSSGDAYPQVKTVIFGLTATF</sequence>
<dbReference type="NCBIfam" id="TIGR04057">
    <property type="entry name" value="SusC_RagA_signa"/>
    <property type="match status" value="1"/>
</dbReference>
<dbReference type="Pfam" id="PF13715">
    <property type="entry name" value="CarbopepD_reg_2"/>
    <property type="match status" value="1"/>
</dbReference>
<evidence type="ECO:0000256" key="4">
    <source>
        <dbReference type="ARBA" id="ARBA00022692"/>
    </source>
</evidence>
<dbReference type="KEGG" id="bvs:BARVI_07440"/>
<dbReference type="SUPFAM" id="SSF49464">
    <property type="entry name" value="Carboxypeptidase regulatory domain-like"/>
    <property type="match status" value="1"/>
</dbReference>
<reference evidence="10 11" key="1">
    <citation type="submission" date="2013-12" db="EMBL/GenBank/DDBJ databases">
        <authorList>
            <consortium name="DOE Joint Genome Institute"/>
            <person name="Eisen J."/>
            <person name="Huntemann M."/>
            <person name="Han J."/>
            <person name="Chen A."/>
            <person name="Kyrpides N."/>
            <person name="Mavromatis K."/>
            <person name="Markowitz V."/>
            <person name="Palaniappan K."/>
            <person name="Ivanova N."/>
            <person name="Schaumberg A."/>
            <person name="Pati A."/>
            <person name="Liolios K."/>
            <person name="Nordberg H.P."/>
            <person name="Cantor M.N."/>
            <person name="Hua S.X."/>
            <person name="Woyke T."/>
        </authorList>
    </citation>
    <scope>NUCLEOTIDE SEQUENCE [LARGE SCALE GENOMIC DNA]</scope>
    <source>
        <strain evidence="11">DSM 18177</strain>
    </source>
</reference>
<comment type="similarity">
    <text evidence="7">Belongs to the TonB-dependent receptor family.</text>
</comment>
<dbReference type="PROSITE" id="PS52016">
    <property type="entry name" value="TONB_DEPENDENT_REC_3"/>
    <property type="match status" value="1"/>
</dbReference>
<evidence type="ECO:0000256" key="1">
    <source>
        <dbReference type="ARBA" id="ARBA00004571"/>
    </source>
</evidence>
<dbReference type="InterPro" id="IPR023997">
    <property type="entry name" value="TonB-dep_OMP_SusC/RagA_CS"/>
</dbReference>
<dbReference type="Gene3D" id="2.170.130.10">
    <property type="entry name" value="TonB-dependent receptor, plug domain"/>
    <property type="match status" value="1"/>
</dbReference>
<evidence type="ECO:0000256" key="8">
    <source>
        <dbReference type="SAM" id="SignalP"/>
    </source>
</evidence>
<keyword evidence="4 7" id="KW-0812">Transmembrane</keyword>
<dbReference type="Pfam" id="PF07660">
    <property type="entry name" value="STN"/>
    <property type="match status" value="1"/>
</dbReference>
<feature type="signal peptide" evidence="8">
    <location>
        <begin position="1"/>
        <end position="29"/>
    </location>
</feature>
<dbReference type="AlphaFoldDB" id="W0ESU5"/>
<keyword evidence="5 7" id="KW-0472">Membrane</keyword>
<dbReference type="SUPFAM" id="SSF56935">
    <property type="entry name" value="Porins"/>
    <property type="match status" value="1"/>
</dbReference>
<keyword evidence="11" id="KW-1185">Reference proteome</keyword>
<keyword evidence="8" id="KW-0732">Signal</keyword>